<protein>
    <submittedName>
        <fullName evidence="1">Uncharacterized protein</fullName>
    </submittedName>
</protein>
<sequence>MPNQHAFSSELLFLATDKNYISLLCNGIPVFIAKSSTQMIGPQAPLPSSEISPDIDIIFKEYTQMSLQSTEEKLRLVQYVATEKTIKDEEIEENSQCLTIDSGLMLEEVYDRSFDDDIEEYVNRGYKSEYYVEEEEQEEGEISMMSTEDINRRFEDFLRKMKEELRIEA</sequence>
<reference evidence="1" key="1">
    <citation type="submission" date="2022-04" db="EMBL/GenBank/DDBJ databases">
        <title>Carnegiea gigantea Genome sequencing and assembly v2.</title>
        <authorList>
            <person name="Copetti D."/>
            <person name="Sanderson M.J."/>
            <person name="Burquez A."/>
            <person name="Wojciechowski M.F."/>
        </authorList>
    </citation>
    <scope>NUCLEOTIDE SEQUENCE</scope>
    <source>
        <strain evidence="1">SGP5-SGP5p</strain>
        <tissue evidence="1">Aerial part</tissue>
    </source>
</reference>
<dbReference type="PANTHER" id="PTHR34947:SF2">
    <property type="entry name" value="TRANSMEMBRANE PROTEIN"/>
    <property type="match status" value="1"/>
</dbReference>
<comment type="caution">
    <text evidence="1">The sequence shown here is derived from an EMBL/GenBank/DDBJ whole genome shotgun (WGS) entry which is preliminary data.</text>
</comment>
<evidence type="ECO:0000313" key="1">
    <source>
        <dbReference type="EMBL" id="KAJ8424922.1"/>
    </source>
</evidence>
<keyword evidence="2" id="KW-1185">Reference proteome</keyword>
<dbReference type="OrthoDB" id="1727102at2759"/>
<dbReference type="AlphaFoldDB" id="A0A9Q1JH49"/>
<organism evidence="1 2">
    <name type="scientific">Carnegiea gigantea</name>
    <dbReference type="NCBI Taxonomy" id="171969"/>
    <lineage>
        <taxon>Eukaryota</taxon>
        <taxon>Viridiplantae</taxon>
        <taxon>Streptophyta</taxon>
        <taxon>Embryophyta</taxon>
        <taxon>Tracheophyta</taxon>
        <taxon>Spermatophyta</taxon>
        <taxon>Magnoliopsida</taxon>
        <taxon>eudicotyledons</taxon>
        <taxon>Gunneridae</taxon>
        <taxon>Pentapetalae</taxon>
        <taxon>Caryophyllales</taxon>
        <taxon>Cactineae</taxon>
        <taxon>Cactaceae</taxon>
        <taxon>Cactoideae</taxon>
        <taxon>Echinocereeae</taxon>
        <taxon>Carnegiea</taxon>
    </lineage>
</organism>
<evidence type="ECO:0000313" key="2">
    <source>
        <dbReference type="Proteomes" id="UP001153076"/>
    </source>
</evidence>
<proteinExistence type="predicted"/>
<gene>
    <name evidence="1" type="ORF">Cgig2_028510</name>
</gene>
<dbReference type="Proteomes" id="UP001153076">
    <property type="component" value="Unassembled WGS sequence"/>
</dbReference>
<accession>A0A9Q1JH49</accession>
<dbReference type="PANTHER" id="PTHR34947">
    <property type="entry name" value="TRANSMEMBRANE PROTEIN"/>
    <property type="match status" value="1"/>
</dbReference>
<dbReference type="EMBL" id="JAKOGI010001581">
    <property type="protein sequence ID" value="KAJ8424922.1"/>
    <property type="molecule type" value="Genomic_DNA"/>
</dbReference>
<name>A0A9Q1JH49_9CARY</name>